<dbReference type="EMBL" id="CP000319">
    <property type="protein sequence ID" value="ABE62417.1"/>
    <property type="molecule type" value="Genomic_DNA"/>
</dbReference>
<sequence length="297" mass="33037">MNRILNPPIIVAALLLLVAGAGALGWLWLRDGRVTPNAVIVVMLPLGLLLAGILAWGNDRSQIGITAWAITMFAAIIPAWYVLQYGSGNWFAQWRFLIGYGVFYLAVLPIFTLWLAGWTAWVLPAPGAMPVAEYRLKQRVQSLANAGLDLRIEQLADEPDRIFVTRDFRDGKRTIGLRLTFVPERHCVLAREISLIRGDKPMDASEARITSSIRPRDGTHPDADLIYEASLTVTPPRETIRQQVALRITDDRVEIAAGHDVASDPENLAHVLTLLVHQSGWAWQGVFANWQRGCRGH</sequence>
<keyword evidence="3" id="KW-1185">Reference proteome</keyword>
<gene>
    <name evidence="2" type="ordered locus">Nham_1596</name>
</gene>
<feature type="transmembrane region" description="Helical" evidence="1">
    <location>
        <begin position="63"/>
        <end position="83"/>
    </location>
</feature>
<keyword evidence="1" id="KW-0812">Transmembrane</keyword>
<proteinExistence type="predicted"/>
<dbReference type="RefSeq" id="WP_011510102.1">
    <property type="nucleotide sequence ID" value="NC_007964.1"/>
</dbReference>
<dbReference type="Proteomes" id="UP000001953">
    <property type="component" value="Chromosome"/>
</dbReference>
<dbReference type="STRING" id="323097.Nham_1596"/>
<evidence type="ECO:0008006" key="4">
    <source>
        <dbReference type="Google" id="ProtNLM"/>
    </source>
</evidence>
<keyword evidence="1" id="KW-1133">Transmembrane helix</keyword>
<feature type="transmembrane region" description="Helical" evidence="1">
    <location>
        <begin position="35"/>
        <end position="56"/>
    </location>
</feature>
<evidence type="ECO:0000256" key="1">
    <source>
        <dbReference type="SAM" id="Phobius"/>
    </source>
</evidence>
<organism evidence="2 3">
    <name type="scientific">Nitrobacter hamburgensis (strain DSM 10229 / NCIMB 13809 / X14)</name>
    <dbReference type="NCBI Taxonomy" id="323097"/>
    <lineage>
        <taxon>Bacteria</taxon>
        <taxon>Pseudomonadati</taxon>
        <taxon>Pseudomonadota</taxon>
        <taxon>Alphaproteobacteria</taxon>
        <taxon>Hyphomicrobiales</taxon>
        <taxon>Nitrobacteraceae</taxon>
        <taxon>Nitrobacter</taxon>
    </lineage>
</organism>
<dbReference type="AlphaFoldDB" id="Q1QMY0"/>
<evidence type="ECO:0000313" key="2">
    <source>
        <dbReference type="EMBL" id="ABE62417.1"/>
    </source>
</evidence>
<dbReference type="HOGENOM" id="CLU_936365_0_0_5"/>
<dbReference type="KEGG" id="nha:Nham_1596"/>
<feature type="transmembrane region" description="Helical" evidence="1">
    <location>
        <begin position="9"/>
        <end position="29"/>
    </location>
</feature>
<protein>
    <recommendedName>
        <fullName evidence="4">Transmembrane protein</fullName>
    </recommendedName>
</protein>
<feature type="transmembrane region" description="Helical" evidence="1">
    <location>
        <begin position="103"/>
        <end position="123"/>
    </location>
</feature>
<reference evidence="2 3" key="1">
    <citation type="submission" date="2006-03" db="EMBL/GenBank/DDBJ databases">
        <title>Complete sequence of chromosome of Nitrobacter hamburgensis X14.</title>
        <authorList>
            <consortium name="US DOE Joint Genome Institute"/>
            <person name="Copeland A."/>
            <person name="Lucas S."/>
            <person name="Lapidus A."/>
            <person name="Barry K."/>
            <person name="Detter J.C."/>
            <person name="Glavina del Rio T."/>
            <person name="Hammon N."/>
            <person name="Israni S."/>
            <person name="Dalin E."/>
            <person name="Tice H."/>
            <person name="Pitluck S."/>
            <person name="Chain P."/>
            <person name="Malfatti S."/>
            <person name="Shin M."/>
            <person name="Vergez L."/>
            <person name="Schmutz J."/>
            <person name="Larimer F."/>
            <person name="Land M."/>
            <person name="Hauser L."/>
            <person name="Kyrpides N."/>
            <person name="Ivanova N."/>
            <person name="Ward B."/>
            <person name="Arp D."/>
            <person name="Klotz M."/>
            <person name="Stein L."/>
            <person name="O'Mullan G."/>
            <person name="Starkenburg S."/>
            <person name="Sayavedra L."/>
            <person name="Poret-Peterson A.T."/>
            <person name="Gentry M.E."/>
            <person name="Bruce D."/>
            <person name="Richardson P."/>
        </authorList>
    </citation>
    <scope>NUCLEOTIDE SEQUENCE [LARGE SCALE GENOMIC DNA]</scope>
    <source>
        <strain evidence="3">DSM 10229 / NCIMB 13809 / X14</strain>
    </source>
</reference>
<name>Q1QMY0_NITHX</name>
<dbReference type="OrthoDB" id="8478399at2"/>
<accession>Q1QMY0</accession>
<evidence type="ECO:0000313" key="3">
    <source>
        <dbReference type="Proteomes" id="UP000001953"/>
    </source>
</evidence>
<keyword evidence="1" id="KW-0472">Membrane</keyword>